<organism evidence="1 2">
    <name type="scientific">Panagrolaimus sp. PS1159</name>
    <dbReference type="NCBI Taxonomy" id="55785"/>
    <lineage>
        <taxon>Eukaryota</taxon>
        <taxon>Metazoa</taxon>
        <taxon>Ecdysozoa</taxon>
        <taxon>Nematoda</taxon>
        <taxon>Chromadorea</taxon>
        <taxon>Rhabditida</taxon>
        <taxon>Tylenchina</taxon>
        <taxon>Panagrolaimomorpha</taxon>
        <taxon>Panagrolaimoidea</taxon>
        <taxon>Panagrolaimidae</taxon>
        <taxon>Panagrolaimus</taxon>
    </lineage>
</organism>
<sequence>MVFDKRCLCLIIILSFCKQLYASPFDKVIDSACRTNPTWTICQTTATKEKLKDDVIPGSTNDSIPSSTETIDITKDTNVETELLSINETTSSTSFDTTTEEPKNLSPEISPKDMVFQAASFLKNESMVENASKTSAGNDLETLKEHYCHTYISNFTNYCHGKERFQLPEVLQSRLTAFCDSFKSTCYPMHSVSCTPDCNQRFHPHCTVACKCNYLYPFVIKFCSPVTIHSLEDVCRSWFIKCAKIHSIDD</sequence>
<evidence type="ECO:0000313" key="2">
    <source>
        <dbReference type="WBParaSite" id="PS1159_v2.g13906.t1"/>
    </source>
</evidence>
<dbReference type="Proteomes" id="UP000887580">
    <property type="component" value="Unplaced"/>
</dbReference>
<evidence type="ECO:0000313" key="1">
    <source>
        <dbReference type="Proteomes" id="UP000887580"/>
    </source>
</evidence>
<accession>A0AC35F4T1</accession>
<protein>
    <submittedName>
        <fullName evidence="2">Uncharacterized protein</fullName>
    </submittedName>
</protein>
<proteinExistence type="predicted"/>
<name>A0AC35F4T1_9BILA</name>
<reference evidence="2" key="1">
    <citation type="submission" date="2022-11" db="UniProtKB">
        <authorList>
            <consortium name="WormBaseParasite"/>
        </authorList>
    </citation>
    <scope>IDENTIFICATION</scope>
</reference>
<dbReference type="WBParaSite" id="PS1159_v2.g13906.t1">
    <property type="protein sequence ID" value="PS1159_v2.g13906.t1"/>
    <property type="gene ID" value="PS1159_v2.g13906"/>
</dbReference>